<feature type="transmembrane region" description="Helical" evidence="8">
    <location>
        <begin position="481"/>
        <end position="509"/>
    </location>
</feature>
<keyword evidence="3" id="KW-0813">Transport</keyword>
<feature type="transmembrane region" description="Helical" evidence="8">
    <location>
        <begin position="577"/>
        <end position="599"/>
    </location>
</feature>
<dbReference type="Proteomes" id="UP001438953">
    <property type="component" value="Unassembled WGS sequence"/>
</dbReference>
<dbReference type="EMBL" id="JAYWLC010000003">
    <property type="protein sequence ID" value="MER5171215.1"/>
    <property type="molecule type" value="Genomic_DNA"/>
</dbReference>
<protein>
    <submittedName>
        <fullName evidence="9">Fe(3+)-hydroxamate ABC transporter permease FhuB</fullName>
    </submittedName>
</protein>
<feature type="transmembrane region" description="Helical" evidence="8">
    <location>
        <begin position="97"/>
        <end position="116"/>
    </location>
</feature>
<evidence type="ECO:0000256" key="7">
    <source>
        <dbReference type="ARBA" id="ARBA00023136"/>
    </source>
</evidence>
<evidence type="ECO:0000256" key="6">
    <source>
        <dbReference type="ARBA" id="ARBA00022989"/>
    </source>
</evidence>
<dbReference type="Gene3D" id="1.10.3470.10">
    <property type="entry name" value="ABC transporter involved in vitamin B12 uptake, BtuC"/>
    <property type="match status" value="2"/>
</dbReference>
<feature type="transmembrane region" description="Helical" evidence="8">
    <location>
        <begin position="455"/>
        <end position="475"/>
    </location>
</feature>
<feature type="transmembrane region" description="Helical" evidence="8">
    <location>
        <begin position="611"/>
        <end position="632"/>
    </location>
</feature>
<evidence type="ECO:0000256" key="3">
    <source>
        <dbReference type="ARBA" id="ARBA00022448"/>
    </source>
</evidence>
<feature type="transmembrane region" description="Helical" evidence="8">
    <location>
        <begin position="399"/>
        <end position="418"/>
    </location>
</feature>
<accession>A0ABV1SEP4</accession>
<dbReference type="CDD" id="cd06550">
    <property type="entry name" value="TM_ABC_iron-siderophores_like"/>
    <property type="match status" value="2"/>
</dbReference>
<feature type="transmembrane region" description="Helical" evidence="8">
    <location>
        <begin position="73"/>
        <end position="91"/>
    </location>
</feature>
<keyword evidence="5 8" id="KW-0812">Transmembrane</keyword>
<organism evidence="9 10">
    <name type="scientific">Thioclava kandeliae</name>
    <dbReference type="NCBI Taxonomy" id="3070818"/>
    <lineage>
        <taxon>Bacteria</taxon>
        <taxon>Pseudomonadati</taxon>
        <taxon>Pseudomonadota</taxon>
        <taxon>Alphaproteobacteria</taxon>
        <taxon>Rhodobacterales</taxon>
        <taxon>Paracoccaceae</taxon>
        <taxon>Thioclava</taxon>
    </lineage>
</organism>
<comment type="similarity">
    <text evidence="2">Belongs to the binding-protein-dependent transport system permease family. FecCD subfamily.</text>
</comment>
<sequence>MRYLLLLTLLVTLWLWGQIPPAGSDPITALLFYQGTLPRGVVALLAGALLGLSGVLMQTVLRNPIADPSSLGLSAGAQLALIIATLFFPDWLVWGRWPFALVGAFAALALVMGLGARGGYHPVSMVVTGMLVAMLASGLGAALVLGQGEYLYSLVIWTGGSLVQTDWQPARVLAAVLALGALGAGLLRRPLAVLSLGAEAGQALGQNVALIRLSALVLATVLAASVSAFVGLIGFVGLAGPALAHAGGARSLRETLVWGPFCGALLLFGTDVLLARITGAGDMFPTGAVVGLIGGPLLIWMMRRMRAVAPAEGPRALPRARRPVIVVMALAVALPALVIGLALSGRTPDGWLWLDPAQAAAFLPGRLTRLCAVAAAGGLLALTGAVLQRLSANPLASPEVLGVSGGASMGYGLTLFGLGAPSAAALYGASALGGALALGVLLAMIRHGAIQPQRVLLAGVSVSALAGAVLTLLMASGGPKAFAILAWLSGSAAHVTVPAATGLCAALVVLSALGLLLARGLTVLSLGPAVAGGLGAPLRALWALCLAVAALATGVATVLVGPVSFVGLVAPHLARHLGLATTACHILGSILTGALLMVLADFGARMLAFPYDLPLGLFASLVGTPWLLWLMLRK</sequence>
<dbReference type="InterPro" id="IPR037294">
    <property type="entry name" value="ABC_BtuC-like"/>
</dbReference>
<feature type="transmembrane region" description="Helical" evidence="8">
    <location>
        <begin position="283"/>
        <end position="302"/>
    </location>
</feature>
<dbReference type="PANTHER" id="PTHR30472">
    <property type="entry name" value="FERRIC ENTEROBACTIN TRANSPORT SYSTEM PERMEASE PROTEIN"/>
    <property type="match status" value="1"/>
</dbReference>
<proteinExistence type="inferred from homology"/>
<dbReference type="Pfam" id="PF01032">
    <property type="entry name" value="FecCD"/>
    <property type="match status" value="2"/>
</dbReference>
<dbReference type="NCBIfam" id="NF007866">
    <property type="entry name" value="PRK10577.1-2"/>
    <property type="match status" value="1"/>
</dbReference>
<feature type="transmembrane region" description="Helical" evidence="8">
    <location>
        <begin position="323"/>
        <end position="347"/>
    </location>
</feature>
<dbReference type="RefSeq" id="WP_350935433.1">
    <property type="nucleotide sequence ID" value="NZ_JAYWLC010000003.1"/>
</dbReference>
<feature type="transmembrane region" description="Helical" evidence="8">
    <location>
        <begin position="40"/>
        <end position="61"/>
    </location>
</feature>
<evidence type="ECO:0000256" key="5">
    <source>
        <dbReference type="ARBA" id="ARBA00022692"/>
    </source>
</evidence>
<comment type="subcellular location">
    <subcellularLocation>
        <location evidence="1">Cell membrane</location>
        <topology evidence="1">Multi-pass membrane protein</topology>
    </subcellularLocation>
</comment>
<reference evidence="9 10" key="1">
    <citation type="submission" date="2024-06" db="EMBL/GenBank/DDBJ databases">
        <title>Thioclava kandeliae sp. nov. from a rhizosphere soil sample of Kandelia candel in a mangrove.</title>
        <authorList>
            <person name="Mu T."/>
        </authorList>
    </citation>
    <scope>NUCLEOTIDE SEQUENCE [LARGE SCALE GENOMIC DNA]</scope>
    <source>
        <strain evidence="9 10">CPCC 100088</strain>
    </source>
</reference>
<evidence type="ECO:0000256" key="2">
    <source>
        <dbReference type="ARBA" id="ARBA00007935"/>
    </source>
</evidence>
<feature type="transmembrane region" description="Helical" evidence="8">
    <location>
        <begin position="367"/>
        <end position="387"/>
    </location>
</feature>
<evidence type="ECO:0000313" key="9">
    <source>
        <dbReference type="EMBL" id="MER5171215.1"/>
    </source>
</evidence>
<evidence type="ECO:0000256" key="4">
    <source>
        <dbReference type="ARBA" id="ARBA00022475"/>
    </source>
</evidence>
<keyword evidence="6 8" id="KW-1133">Transmembrane helix</keyword>
<evidence type="ECO:0000256" key="8">
    <source>
        <dbReference type="SAM" id="Phobius"/>
    </source>
</evidence>
<feature type="transmembrane region" description="Helical" evidence="8">
    <location>
        <begin position="211"/>
        <end position="244"/>
    </location>
</feature>
<feature type="transmembrane region" description="Helical" evidence="8">
    <location>
        <begin position="123"/>
        <end position="144"/>
    </location>
</feature>
<keyword evidence="10" id="KW-1185">Reference proteome</keyword>
<gene>
    <name evidence="9" type="primary">fhuB</name>
    <name evidence="9" type="ORF">VSX56_05435</name>
</gene>
<feature type="transmembrane region" description="Helical" evidence="8">
    <location>
        <begin position="256"/>
        <end position="277"/>
    </location>
</feature>
<dbReference type="PANTHER" id="PTHR30472:SF37">
    <property type="entry name" value="FE(3+) DICITRATE TRANSPORT SYSTEM PERMEASE PROTEIN FECD-RELATED"/>
    <property type="match status" value="1"/>
</dbReference>
<dbReference type="InterPro" id="IPR000522">
    <property type="entry name" value="ABC_transptr_permease_BtuC"/>
</dbReference>
<feature type="transmembrane region" description="Helical" evidence="8">
    <location>
        <begin position="424"/>
        <end position="443"/>
    </location>
</feature>
<dbReference type="SUPFAM" id="SSF81345">
    <property type="entry name" value="ABC transporter involved in vitamin B12 uptake, BtuC"/>
    <property type="match status" value="2"/>
</dbReference>
<keyword evidence="4" id="KW-1003">Cell membrane</keyword>
<comment type="caution">
    <text evidence="9">The sequence shown here is derived from an EMBL/GenBank/DDBJ whole genome shotgun (WGS) entry which is preliminary data.</text>
</comment>
<keyword evidence="7 8" id="KW-0472">Membrane</keyword>
<feature type="transmembrane region" description="Helical" evidence="8">
    <location>
        <begin position="516"/>
        <end position="534"/>
    </location>
</feature>
<name>A0ABV1SEP4_9RHOB</name>
<evidence type="ECO:0000256" key="1">
    <source>
        <dbReference type="ARBA" id="ARBA00004651"/>
    </source>
</evidence>
<evidence type="ECO:0000313" key="10">
    <source>
        <dbReference type="Proteomes" id="UP001438953"/>
    </source>
</evidence>
<feature type="transmembrane region" description="Helical" evidence="8">
    <location>
        <begin position="540"/>
        <end position="570"/>
    </location>
</feature>